<dbReference type="InterPro" id="IPR057326">
    <property type="entry name" value="KR_dom"/>
</dbReference>
<comment type="caution">
    <text evidence="4">The sequence shown here is derived from an EMBL/GenBank/DDBJ whole genome shotgun (WGS) entry which is preliminary data.</text>
</comment>
<accession>A0ABU7K333</accession>
<feature type="domain" description="Ketoreductase" evidence="3">
    <location>
        <begin position="6"/>
        <end position="179"/>
    </location>
</feature>
<protein>
    <submittedName>
        <fullName evidence="4">SDR family oxidoreductase</fullName>
        <ecNumber evidence="4">1.-.-.-</ecNumber>
    </submittedName>
</protein>
<dbReference type="InterPro" id="IPR020904">
    <property type="entry name" value="Sc_DH/Rdtase_CS"/>
</dbReference>
<dbReference type="Gene3D" id="3.40.50.720">
    <property type="entry name" value="NAD(P)-binding Rossmann-like Domain"/>
    <property type="match status" value="1"/>
</dbReference>
<dbReference type="EMBL" id="JAUZMY010000004">
    <property type="protein sequence ID" value="MEE2036665.1"/>
    <property type="molecule type" value="Genomic_DNA"/>
</dbReference>
<dbReference type="PANTHER" id="PTHR42879:SF2">
    <property type="entry name" value="3-OXOACYL-[ACYL-CARRIER-PROTEIN] REDUCTASE FABG"/>
    <property type="match status" value="1"/>
</dbReference>
<dbReference type="PANTHER" id="PTHR42879">
    <property type="entry name" value="3-OXOACYL-(ACYL-CARRIER-PROTEIN) REDUCTASE"/>
    <property type="match status" value="1"/>
</dbReference>
<dbReference type="CDD" id="cd05233">
    <property type="entry name" value="SDR_c"/>
    <property type="match status" value="1"/>
</dbReference>
<evidence type="ECO:0000313" key="4">
    <source>
        <dbReference type="EMBL" id="MEE2036665.1"/>
    </source>
</evidence>
<organism evidence="4 5">
    <name type="scientific">Nocardiopsis codii</name>
    <dbReference type="NCBI Taxonomy" id="3065942"/>
    <lineage>
        <taxon>Bacteria</taxon>
        <taxon>Bacillati</taxon>
        <taxon>Actinomycetota</taxon>
        <taxon>Actinomycetes</taxon>
        <taxon>Streptosporangiales</taxon>
        <taxon>Nocardiopsidaceae</taxon>
        <taxon>Nocardiopsis</taxon>
    </lineage>
</organism>
<evidence type="ECO:0000256" key="2">
    <source>
        <dbReference type="RuleBase" id="RU000363"/>
    </source>
</evidence>
<dbReference type="RefSeq" id="WP_330090475.1">
    <property type="nucleotide sequence ID" value="NZ_JAUZMY010000004.1"/>
</dbReference>
<evidence type="ECO:0000259" key="3">
    <source>
        <dbReference type="SMART" id="SM00822"/>
    </source>
</evidence>
<name>A0ABU7K333_9ACTN</name>
<reference evidence="4 5" key="1">
    <citation type="submission" date="2023-08" db="EMBL/GenBank/DDBJ databases">
        <authorList>
            <person name="Girao M."/>
            <person name="Carvalho M.F."/>
        </authorList>
    </citation>
    <scope>NUCLEOTIDE SEQUENCE [LARGE SCALE GENOMIC DNA]</scope>
    <source>
        <strain evidence="4 5">CT-R113</strain>
    </source>
</reference>
<dbReference type="SUPFAM" id="SSF51735">
    <property type="entry name" value="NAD(P)-binding Rossmann-fold domains"/>
    <property type="match status" value="1"/>
</dbReference>
<dbReference type="InterPro" id="IPR002347">
    <property type="entry name" value="SDR_fam"/>
</dbReference>
<dbReference type="SMART" id="SM00822">
    <property type="entry name" value="PKS_KR"/>
    <property type="match status" value="1"/>
</dbReference>
<evidence type="ECO:0000256" key="1">
    <source>
        <dbReference type="ARBA" id="ARBA00006484"/>
    </source>
</evidence>
<dbReference type="GO" id="GO:0016491">
    <property type="term" value="F:oxidoreductase activity"/>
    <property type="evidence" value="ECO:0007669"/>
    <property type="project" value="UniProtKB-KW"/>
</dbReference>
<keyword evidence="4" id="KW-0560">Oxidoreductase</keyword>
<dbReference type="EC" id="1.-.-.-" evidence="4"/>
<gene>
    <name evidence="4" type="ORF">Q8791_05425</name>
</gene>
<evidence type="ECO:0000313" key="5">
    <source>
        <dbReference type="Proteomes" id="UP001356095"/>
    </source>
</evidence>
<dbReference type="PRINTS" id="PR00081">
    <property type="entry name" value="GDHRDH"/>
</dbReference>
<dbReference type="Pfam" id="PF00106">
    <property type="entry name" value="adh_short"/>
    <property type="match status" value="1"/>
</dbReference>
<proteinExistence type="inferred from homology"/>
<sequence length="253" mass="25863">MADSVRRVVVSGGSGGIGRALVCAFASDGASVVALGRDSGRLAALERETRAHGLDVTALVCDLTDEAAVAAVSRTVGPASVLVNNAGEALTAPLPATGLDLWERQIRSNATSAFLLTRALLPDMIERDHGRVVFVASTAALVGARYTAAYTASKHAMLGLCRSVAAEVAGTGVTSNAVCPTFVRGPMTERSVARIVERTGRDQVRAEAALTAATPLGRLLEPEEVAAAVVYFAGHAARAVNGQSLTLDGGGTL</sequence>
<dbReference type="Proteomes" id="UP001356095">
    <property type="component" value="Unassembled WGS sequence"/>
</dbReference>
<comment type="similarity">
    <text evidence="1 2">Belongs to the short-chain dehydrogenases/reductases (SDR) family.</text>
</comment>
<dbReference type="InterPro" id="IPR036291">
    <property type="entry name" value="NAD(P)-bd_dom_sf"/>
</dbReference>
<dbReference type="PRINTS" id="PR00080">
    <property type="entry name" value="SDRFAMILY"/>
</dbReference>
<dbReference type="InterPro" id="IPR050259">
    <property type="entry name" value="SDR"/>
</dbReference>
<dbReference type="PROSITE" id="PS00061">
    <property type="entry name" value="ADH_SHORT"/>
    <property type="match status" value="1"/>
</dbReference>
<keyword evidence="5" id="KW-1185">Reference proteome</keyword>